<dbReference type="InterPro" id="IPR029044">
    <property type="entry name" value="Nucleotide-diphossugar_trans"/>
</dbReference>
<dbReference type="SUPFAM" id="SSF53448">
    <property type="entry name" value="Nucleotide-diphospho-sugar transferases"/>
    <property type="match status" value="1"/>
</dbReference>
<dbReference type="RefSeq" id="WP_131935264.1">
    <property type="nucleotide sequence ID" value="NZ_SMDF01000035.1"/>
</dbReference>
<dbReference type="Gene3D" id="3.90.550.10">
    <property type="entry name" value="Spore Coat Polysaccharide Biosynthesis Protein SpsA, Chain A"/>
    <property type="match status" value="1"/>
</dbReference>
<evidence type="ECO:0000313" key="1">
    <source>
        <dbReference type="EMBL" id="TCW45026.1"/>
    </source>
</evidence>
<dbReference type="InterPro" id="IPR003329">
    <property type="entry name" value="Cytidylyl_trans"/>
</dbReference>
<dbReference type="AlphaFoldDB" id="A0A4R4AZ64"/>
<proteinExistence type="predicted"/>
<name>A0A4R4AZ64_BACTU</name>
<dbReference type="Pfam" id="PF02348">
    <property type="entry name" value="CTP_transf_3"/>
    <property type="match status" value="1"/>
</dbReference>
<protein>
    <submittedName>
        <fullName evidence="1">Spore coat polysaccharide biosynthesis protein SpsF</fullName>
    </submittedName>
</protein>
<dbReference type="GO" id="GO:0005829">
    <property type="term" value="C:cytosol"/>
    <property type="evidence" value="ECO:0007669"/>
    <property type="project" value="TreeGrafter"/>
</dbReference>
<dbReference type="PANTHER" id="PTHR42866:SF1">
    <property type="entry name" value="SPORE COAT POLYSACCHARIDE BIOSYNTHESIS PROTEIN SPSF"/>
    <property type="match status" value="1"/>
</dbReference>
<evidence type="ECO:0000313" key="2">
    <source>
        <dbReference type="Proteomes" id="UP000295285"/>
    </source>
</evidence>
<organism evidence="1 2">
    <name type="scientific">Bacillus thuringiensis</name>
    <dbReference type="NCBI Taxonomy" id="1428"/>
    <lineage>
        <taxon>Bacteria</taxon>
        <taxon>Bacillati</taxon>
        <taxon>Bacillota</taxon>
        <taxon>Bacilli</taxon>
        <taxon>Bacillales</taxon>
        <taxon>Bacillaceae</taxon>
        <taxon>Bacillus</taxon>
        <taxon>Bacillus cereus group</taxon>
    </lineage>
</organism>
<sequence length="333" mass="37757">MKGVLLRLQNQKLLKAVTKVDIKKGEIITANKVAMELDVFENALNQLEAEELLPQIALYNLPAGTPLSKEVIEPPKVVIIVLCRLKSTRLPLKALLPIHGIPSIERCLINTLAIPGKHQIILATSDIAQDDPLEKFDLDGKVKVFRGDPENTADRIFQAAKQENANIVIRITGDCPVVSPEINNFLLNQHLKSGADYTQAELSTLPVGTAGDIFTLEAIERLLQTPKTLTYAEYLPFYFINNPHLFRVNIVKLPPPFCYPTWRLTLDEQPDLDMFNELYKSLNVKSKPLFFHKIKDYILRNPELIQINSHVKLKWTNQQSLVDELNRETKLIN</sequence>
<dbReference type="PANTHER" id="PTHR42866">
    <property type="entry name" value="3-DEOXY-MANNO-OCTULOSONATE CYTIDYLYLTRANSFERASE"/>
    <property type="match status" value="1"/>
</dbReference>
<dbReference type="CDD" id="cd11614">
    <property type="entry name" value="SAF_CpaB_FlgA_like"/>
    <property type="match status" value="1"/>
</dbReference>
<dbReference type="CDD" id="cd02518">
    <property type="entry name" value="GT2_SpsF"/>
    <property type="match status" value="1"/>
</dbReference>
<gene>
    <name evidence="1" type="ORF">EC910_13425</name>
</gene>
<reference evidence="1 2" key="1">
    <citation type="submission" date="2019-03" db="EMBL/GenBank/DDBJ databases">
        <title>Above-ground endophytic microbial communities from plants in different locations in the United States.</title>
        <authorList>
            <person name="Frank C."/>
        </authorList>
    </citation>
    <scope>NUCLEOTIDE SEQUENCE [LARGE SCALE GENOMIC DNA]</scope>
    <source>
        <strain evidence="1 2">LP_2_YM</strain>
    </source>
</reference>
<dbReference type="Proteomes" id="UP000295285">
    <property type="component" value="Unassembled WGS sequence"/>
</dbReference>
<comment type="caution">
    <text evidence="1">The sequence shown here is derived from an EMBL/GenBank/DDBJ whole genome shotgun (WGS) entry which is preliminary data.</text>
</comment>
<dbReference type="EMBL" id="SMDG01000034">
    <property type="protein sequence ID" value="TCW45026.1"/>
    <property type="molecule type" value="Genomic_DNA"/>
</dbReference>
<accession>A0A4R4AZ64</accession>